<dbReference type="InterPro" id="IPR004088">
    <property type="entry name" value="KH_dom_type_1"/>
</dbReference>
<organism evidence="4 5">
    <name type="scientific">Symbiodinium pilosum</name>
    <name type="common">Dinoflagellate</name>
    <dbReference type="NCBI Taxonomy" id="2952"/>
    <lineage>
        <taxon>Eukaryota</taxon>
        <taxon>Sar</taxon>
        <taxon>Alveolata</taxon>
        <taxon>Dinophyceae</taxon>
        <taxon>Suessiales</taxon>
        <taxon>Symbiodiniaceae</taxon>
        <taxon>Symbiodinium</taxon>
    </lineage>
</organism>
<dbReference type="Gene3D" id="3.30.1370.10">
    <property type="entry name" value="K Homology domain, type 1"/>
    <property type="match status" value="1"/>
</dbReference>
<dbReference type="Gene3D" id="3.90.70.80">
    <property type="match status" value="1"/>
</dbReference>
<dbReference type="PROSITE" id="PS50802">
    <property type="entry name" value="OTU"/>
    <property type="match status" value="1"/>
</dbReference>
<feature type="domain" description="OTU" evidence="3">
    <location>
        <begin position="286"/>
        <end position="403"/>
    </location>
</feature>
<dbReference type="SUPFAM" id="SSF54791">
    <property type="entry name" value="Eukaryotic type KH-domain (KH-domain type I)"/>
    <property type="match status" value="1"/>
</dbReference>
<sequence>MSITEHNELFPGTDSRILTASAAEATHLADLSRLIIEKVAECAQPSSDPTAGPPSGPSELRSPKQQWVASSAKEALKALLDRLASTGSSQWPAHAQRLSTSDEFAWRMIMDEINKQVQALQEESWHGSLQPQSCQVYPFRETTNKDAALCENMHDKYSDESKRRASFVSDTSDVIDRLEAADGQHNLVVVASRNVNSEAVRSQRVEAAVASRGLNQFARGQTRTALQDEPSSSTMRGRFQKMATSLRLSRMGTMKRDQMIKEVTAAAPQQGLKGASLETRLATFGMQMLEMEGDGNCQFRSMAFNLFGKQDYHASPRQAAVRHMKKHSDFFGVFFETAAEFSRYLQNMARNGTWGDELTLRAVVEAYGCIAHVVTSEPANWHLVQIRLGTPTGHSYWAGFESVAKNLGRHLHRACGGFLLSPPGLGAAAGVGRLNHGVELLTRISEGMPQYVLEDTRGFALSCVVPNRLVGGIIGRGGSGTKEVQQLTNTKIGIRDIPGDAEHRSLNIAGPLPNACAAYMLMMKRYLDSEAQAPGGYIN</sequence>
<dbReference type="SUPFAM" id="SSF54001">
    <property type="entry name" value="Cysteine proteinases"/>
    <property type="match status" value="1"/>
</dbReference>
<dbReference type="Proteomes" id="UP000649617">
    <property type="component" value="Unassembled WGS sequence"/>
</dbReference>
<dbReference type="Pfam" id="PF00013">
    <property type="entry name" value="KH_1"/>
    <property type="match status" value="1"/>
</dbReference>
<evidence type="ECO:0000313" key="5">
    <source>
        <dbReference type="Proteomes" id="UP000649617"/>
    </source>
</evidence>
<proteinExistence type="predicted"/>
<dbReference type="GO" id="GO:0016579">
    <property type="term" value="P:protein deubiquitination"/>
    <property type="evidence" value="ECO:0007669"/>
    <property type="project" value="TreeGrafter"/>
</dbReference>
<dbReference type="InterPro" id="IPR050704">
    <property type="entry name" value="Peptidase_C85-like"/>
</dbReference>
<dbReference type="PANTHER" id="PTHR12419:SF11">
    <property type="entry name" value="OTU DOMAIN-CONTAINING PROTEIN DDB_G0284757"/>
    <property type="match status" value="1"/>
</dbReference>
<dbReference type="InterPro" id="IPR003323">
    <property type="entry name" value="OTU_dom"/>
</dbReference>
<keyword evidence="1" id="KW-0694">RNA-binding</keyword>
<evidence type="ECO:0000256" key="2">
    <source>
        <dbReference type="SAM" id="MobiDB-lite"/>
    </source>
</evidence>
<name>A0A812W6S5_SYMPI</name>
<keyword evidence="5" id="KW-1185">Reference proteome</keyword>
<dbReference type="InterPro" id="IPR036612">
    <property type="entry name" value="KH_dom_type_1_sf"/>
</dbReference>
<dbReference type="InterPro" id="IPR038765">
    <property type="entry name" value="Papain-like_cys_pep_sf"/>
</dbReference>
<dbReference type="SMART" id="SM00322">
    <property type="entry name" value="KH"/>
    <property type="match status" value="1"/>
</dbReference>
<dbReference type="GO" id="GO:0003723">
    <property type="term" value="F:RNA binding"/>
    <property type="evidence" value="ECO:0007669"/>
    <property type="project" value="UniProtKB-UniRule"/>
</dbReference>
<dbReference type="AlphaFoldDB" id="A0A812W6S5"/>
<feature type="region of interest" description="Disordered" evidence="2">
    <location>
        <begin position="43"/>
        <end position="64"/>
    </location>
</feature>
<evidence type="ECO:0000259" key="3">
    <source>
        <dbReference type="PROSITE" id="PS50802"/>
    </source>
</evidence>
<evidence type="ECO:0000313" key="4">
    <source>
        <dbReference type="EMBL" id="CAE7667964.1"/>
    </source>
</evidence>
<dbReference type="PROSITE" id="PS50084">
    <property type="entry name" value="KH_TYPE_1"/>
    <property type="match status" value="1"/>
</dbReference>
<dbReference type="InterPro" id="IPR004087">
    <property type="entry name" value="KH_dom"/>
</dbReference>
<dbReference type="Pfam" id="PF02338">
    <property type="entry name" value="OTU"/>
    <property type="match status" value="1"/>
</dbReference>
<dbReference type="OrthoDB" id="415023at2759"/>
<accession>A0A812W6S5</accession>
<comment type="caution">
    <text evidence="4">The sequence shown here is derived from an EMBL/GenBank/DDBJ whole genome shotgun (WGS) entry which is preliminary data.</text>
</comment>
<evidence type="ECO:0000256" key="1">
    <source>
        <dbReference type="PROSITE-ProRule" id="PRU00117"/>
    </source>
</evidence>
<dbReference type="GO" id="GO:0004843">
    <property type="term" value="F:cysteine-type deubiquitinase activity"/>
    <property type="evidence" value="ECO:0007669"/>
    <property type="project" value="TreeGrafter"/>
</dbReference>
<protein>
    <submittedName>
        <fullName evidence="4">OTU11 protein</fullName>
    </submittedName>
</protein>
<reference evidence="4" key="1">
    <citation type="submission" date="2021-02" db="EMBL/GenBank/DDBJ databases">
        <authorList>
            <person name="Dougan E. K."/>
            <person name="Rhodes N."/>
            <person name="Thang M."/>
            <person name="Chan C."/>
        </authorList>
    </citation>
    <scope>NUCLEOTIDE SEQUENCE</scope>
</reference>
<dbReference type="PANTHER" id="PTHR12419">
    <property type="entry name" value="OTU DOMAIN CONTAINING PROTEIN"/>
    <property type="match status" value="1"/>
</dbReference>
<gene>
    <name evidence="4" type="primary">OTU11</name>
    <name evidence="4" type="ORF">SPIL2461_LOCUS18342</name>
</gene>
<dbReference type="EMBL" id="CAJNIZ010043749">
    <property type="protein sequence ID" value="CAE7667964.1"/>
    <property type="molecule type" value="Genomic_DNA"/>
</dbReference>